<feature type="region of interest" description="Disordered" evidence="2">
    <location>
        <begin position="63"/>
        <end position="87"/>
    </location>
</feature>
<dbReference type="InterPro" id="IPR041078">
    <property type="entry name" value="Plavaka"/>
</dbReference>
<dbReference type="PROSITE" id="PS00028">
    <property type="entry name" value="ZINC_FINGER_C2H2_1"/>
    <property type="match status" value="1"/>
</dbReference>
<proteinExistence type="predicted"/>
<protein>
    <recommendedName>
        <fullName evidence="3">C2H2-type domain-containing protein</fullName>
    </recommendedName>
</protein>
<keyword evidence="1" id="KW-0863">Zinc-finger</keyword>
<gene>
    <name evidence="4" type="ORF">DFH07DRAFT_740581</name>
</gene>
<organism evidence="4 5">
    <name type="scientific">Mycena maculata</name>
    <dbReference type="NCBI Taxonomy" id="230809"/>
    <lineage>
        <taxon>Eukaryota</taxon>
        <taxon>Fungi</taxon>
        <taxon>Dikarya</taxon>
        <taxon>Basidiomycota</taxon>
        <taxon>Agaricomycotina</taxon>
        <taxon>Agaricomycetes</taxon>
        <taxon>Agaricomycetidae</taxon>
        <taxon>Agaricales</taxon>
        <taxon>Marasmiineae</taxon>
        <taxon>Mycenaceae</taxon>
        <taxon>Mycena</taxon>
    </lineage>
</organism>
<dbReference type="PROSITE" id="PS50157">
    <property type="entry name" value="ZINC_FINGER_C2H2_2"/>
    <property type="match status" value="1"/>
</dbReference>
<keyword evidence="5" id="KW-1185">Reference proteome</keyword>
<dbReference type="InterPro" id="IPR013087">
    <property type="entry name" value="Znf_C2H2_type"/>
</dbReference>
<dbReference type="EMBL" id="JARJLG010000048">
    <property type="protein sequence ID" value="KAJ7760717.1"/>
    <property type="molecule type" value="Genomic_DNA"/>
</dbReference>
<evidence type="ECO:0000256" key="1">
    <source>
        <dbReference type="PROSITE-ProRule" id="PRU00042"/>
    </source>
</evidence>
<feature type="region of interest" description="Disordered" evidence="2">
    <location>
        <begin position="664"/>
        <end position="696"/>
    </location>
</feature>
<reference evidence="4" key="1">
    <citation type="submission" date="2023-03" db="EMBL/GenBank/DDBJ databases">
        <title>Massive genome expansion in bonnet fungi (Mycena s.s.) driven by repeated elements and novel gene families across ecological guilds.</title>
        <authorList>
            <consortium name="Lawrence Berkeley National Laboratory"/>
            <person name="Harder C.B."/>
            <person name="Miyauchi S."/>
            <person name="Viragh M."/>
            <person name="Kuo A."/>
            <person name="Thoen E."/>
            <person name="Andreopoulos B."/>
            <person name="Lu D."/>
            <person name="Skrede I."/>
            <person name="Drula E."/>
            <person name="Henrissat B."/>
            <person name="Morin E."/>
            <person name="Kohler A."/>
            <person name="Barry K."/>
            <person name="LaButti K."/>
            <person name="Morin E."/>
            <person name="Salamov A."/>
            <person name="Lipzen A."/>
            <person name="Mereny Z."/>
            <person name="Hegedus B."/>
            <person name="Baldrian P."/>
            <person name="Stursova M."/>
            <person name="Weitz H."/>
            <person name="Taylor A."/>
            <person name="Grigoriev I.V."/>
            <person name="Nagy L.G."/>
            <person name="Martin F."/>
            <person name="Kauserud H."/>
        </authorList>
    </citation>
    <scope>NUCLEOTIDE SEQUENCE</scope>
    <source>
        <strain evidence="4">CBHHK188m</strain>
    </source>
</reference>
<dbReference type="GO" id="GO:0008270">
    <property type="term" value="F:zinc ion binding"/>
    <property type="evidence" value="ECO:0007669"/>
    <property type="project" value="UniProtKB-KW"/>
</dbReference>
<feature type="domain" description="C2H2-type" evidence="3">
    <location>
        <begin position="9"/>
        <end position="37"/>
    </location>
</feature>
<dbReference type="Proteomes" id="UP001215280">
    <property type="component" value="Unassembled WGS sequence"/>
</dbReference>
<accession>A0AAD7JAI8</accession>
<keyword evidence="1" id="KW-0479">Metal-binding</keyword>
<comment type="caution">
    <text evidence="4">The sequence shown here is derived from an EMBL/GenBank/DDBJ whole genome shotgun (WGS) entry which is preliminary data.</text>
</comment>
<evidence type="ECO:0000313" key="4">
    <source>
        <dbReference type="EMBL" id="KAJ7760717.1"/>
    </source>
</evidence>
<sequence>MPDLPCTSFQCPNCTRTCTSAGGLKHHQNTVHRDFTPASDGGPDGHQHEVHRHPKLTGLPCDHNGNYLPPHTPPPPLAHFDGQPPGSWTPFGSRTEFDFAHYHFVELQSSASQIDKALDQWAAQVMEYGGDSPWHNSKDLYDTIDAIQDSDTPWTVYQICYTGPRPVVPPKWMTETYELCTQDSRKVLQQQLANPNFKGKIDYSPYRQFDVEGKRVCSNLMSADWAWKQADIISEDASTLGAKFVPVVAGSDKTTVSIATGHQEYHPVYQSPGVLTGIARRAHGNGVLLVAFLPIPKTTKKHRKRPEYQRFVRQMYHAWLARVFDPLKAGMTAPEVVKCPDGHFRRVIYGLGPYIADYPEQVWLASIVQNWCPKCDAKPSDLDAPGAQRRSHETTDFLISCFDPGILWDDFGIRSDVVPFTHGFPRADIHELLSPDLLHQVIKGTFKDHLVEWVNSYLHQEYGEAWTLEIIADIDHRISAVPSFPSLRCFPDGRDFSQWTGDDSKALMKVYLAAIAGHVPPLMVKCIAAFMDFCYLARQNSLNSDTLDEFQAALDRFHLHRDIFIQTGVHVDISLPRQHSLIHYPRSIRLFGSANSLCSSITESKHIKAVKEPWRRSNRYNVLIQMLCTITRLDRLAAARTIFHAQGMMAGSTSSYTAMILRGEEPQPPCADNGDDEDDDGGDATGPKSLSSIELARRHRTLNTPARLEALAAHIEQPQFPALFRRFLYEQVHPNSDTPSSDIPLEDCPNFDGRIYVHHSAVARFYAPSDLCGAGGMYHERIRSNPNWHGSYARYDTVFVETDAEREGMLGMSIGRVFLFFSFTFRDIAHSCALVHWLSPPSETPDPDTGMWVVTPETHAHGPHNRRVKTLAIIPLDSIARATHLLPIYGSVLLPEDFHFSYSLDLFRAFYINKYVDHQTFELLL</sequence>
<name>A0AAD7JAI8_9AGAR</name>
<keyword evidence="1" id="KW-0862">Zinc</keyword>
<dbReference type="AlphaFoldDB" id="A0AAD7JAI8"/>
<evidence type="ECO:0000259" key="3">
    <source>
        <dbReference type="PROSITE" id="PS50157"/>
    </source>
</evidence>
<dbReference type="Pfam" id="PF18759">
    <property type="entry name" value="Plavaka"/>
    <property type="match status" value="1"/>
</dbReference>
<feature type="compositionally biased region" description="Acidic residues" evidence="2">
    <location>
        <begin position="673"/>
        <end position="682"/>
    </location>
</feature>
<dbReference type="SMART" id="SM00355">
    <property type="entry name" value="ZnF_C2H2"/>
    <property type="match status" value="1"/>
</dbReference>
<evidence type="ECO:0000313" key="5">
    <source>
        <dbReference type="Proteomes" id="UP001215280"/>
    </source>
</evidence>
<evidence type="ECO:0000256" key="2">
    <source>
        <dbReference type="SAM" id="MobiDB-lite"/>
    </source>
</evidence>